<comment type="caution">
    <text evidence="7">The sequence shown here is derived from an EMBL/GenBank/DDBJ whole genome shotgun (WGS) entry which is preliminary data.</text>
</comment>
<dbReference type="InterPro" id="IPR036390">
    <property type="entry name" value="WH_DNA-bd_sf"/>
</dbReference>
<dbReference type="PROSITE" id="PS51000">
    <property type="entry name" value="HTH_DEOR_2"/>
    <property type="match status" value="1"/>
</dbReference>
<dbReference type="Proteomes" id="UP001501495">
    <property type="component" value="Unassembled WGS sequence"/>
</dbReference>
<keyword evidence="7" id="KW-0238">DNA-binding</keyword>
<dbReference type="InterPro" id="IPR037171">
    <property type="entry name" value="NagB/RpiA_transferase-like"/>
</dbReference>
<dbReference type="SMART" id="SM01134">
    <property type="entry name" value="DeoRC"/>
    <property type="match status" value="1"/>
</dbReference>
<dbReference type="RefSeq" id="WP_344732605.1">
    <property type="nucleotide sequence ID" value="NZ_BAAAZH010000011.1"/>
</dbReference>
<evidence type="ECO:0000313" key="7">
    <source>
        <dbReference type="EMBL" id="GAA4115414.1"/>
    </source>
</evidence>
<organism evidence="7 8">
    <name type="scientific">Nocardioides fonticola</name>
    <dbReference type="NCBI Taxonomy" id="450363"/>
    <lineage>
        <taxon>Bacteria</taxon>
        <taxon>Bacillati</taxon>
        <taxon>Actinomycetota</taxon>
        <taxon>Actinomycetes</taxon>
        <taxon>Propionibacteriales</taxon>
        <taxon>Nocardioidaceae</taxon>
        <taxon>Nocardioides</taxon>
    </lineage>
</organism>
<protein>
    <recommendedName>
        <fullName evidence="1">Lactose phosphotransferase system repressor</fullName>
    </recommendedName>
</protein>
<keyword evidence="8" id="KW-1185">Reference proteome</keyword>
<dbReference type="SUPFAM" id="SSF100950">
    <property type="entry name" value="NagB/RpiA/CoA transferase-like"/>
    <property type="match status" value="1"/>
</dbReference>
<reference evidence="8" key="1">
    <citation type="journal article" date="2019" name="Int. J. Syst. Evol. Microbiol.">
        <title>The Global Catalogue of Microorganisms (GCM) 10K type strain sequencing project: providing services to taxonomists for standard genome sequencing and annotation.</title>
        <authorList>
            <consortium name="The Broad Institute Genomics Platform"/>
            <consortium name="The Broad Institute Genome Sequencing Center for Infectious Disease"/>
            <person name="Wu L."/>
            <person name="Ma J."/>
        </authorList>
    </citation>
    <scope>NUCLEOTIDE SEQUENCE [LARGE SCALE GENOMIC DNA]</scope>
    <source>
        <strain evidence="8">JCM 16703</strain>
    </source>
</reference>
<evidence type="ECO:0000256" key="3">
    <source>
        <dbReference type="ARBA" id="ARBA00023015"/>
    </source>
</evidence>
<dbReference type="InterPro" id="IPR050313">
    <property type="entry name" value="Carb_Metab_HTH_regulators"/>
</dbReference>
<evidence type="ECO:0000256" key="5">
    <source>
        <dbReference type="ARBA" id="ARBA00024937"/>
    </source>
</evidence>
<accession>A0ABP7XG70</accession>
<evidence type="ECO:0000256" key="1">
    <source>
        <dbReference type="ARBA" id="ARBA00021390"/>
    </source>
</evidence>
<dbReference type="Gene3D" id="1.10.10.10">
    <property type="entry name" value="Winged helix-like DNA-binding domain superfamily/Winged helix DNA-binding domain"/>
    <property type="match status" value="1"/>
</dbReference>
<keyword evidence="3" id="KW-0805">Transcription regulation</keyword>
<dbReference type="PANTHER" id="PTHR30363">
    <property type="entry name" value="HTH-TYPE TRANSCRIPTIONAL REGULATOR SRLR-RELATED"/>
    <property type="match status" value="1"/>
</dbReference>
<dbReference type="SUPFAM" id="SSF46785">
    <property type="entry name" value="Winged helix' DNA-binding domain"/>
    <property type="match status" value="1"/>
</dbReference>
<dbReference type="PRINTS" id="PR00037">
    <property type="entry name" value="HTHLACR"/>
</dbReference>
<dbReference type="Pfam" id="PF00455">
    <property type="entry name" value="DeoRC"/>
    <property type="match status" value="1"/>
</dbReference>
<evidence type="ECO:0000256" key="2">
    <source>
        <dbReference type="ARBA" id="ARBA00022491"/>
    </source>
</evidence>
<dbReference type="PANTHER" id="PTHR30363:SF4">
    <property type="entry name" value="GLYCEROL-3-PHOSPHATE REGULON REPRESSOR"/>
    <property type="match status" value="1"/>
</dbReference>
<feature type="domain" description="HTH deoR-type" evidence="6">
    <location>
        <begin position="10"/>
        <end position="65"/>
    </location>
</feature>
<sequence length="259" mass="27939">MTEPALPVDSETRQSRILAIARVEGRADVAALAEQFGVATETIRRDLKVLAERRLVKRVHGGAIPLESAAFESDFGFRSQVDLLQKQRIAHHAVGLLHGAETVFLDEGFTPRLVAELLADRTLTVVTASLLVAQALAESSTVTVFLLGGKLRGRTLATVDSWALRQLAELRIDLAFMGTNGITATDGLTTPDPAVAAVKRLAVERSRRSVLMATDAKFGVTTFIRFAEVADFETIVTGTELAESDAARYTALGTRVVRV</sequence>
<keyword evidence="2" id="KW-0678">Repressor</keyword>
<dbReference type="EMBL" id="BAAAZH010000011">
    <property type="protein sequence ID" value="GAA4115414.1"/>
    <property type="molecule type" value="Genomic_DNA"/>
</dbReference>
<dbReference type="GO" id="GO:0003677">
    <property type="term" value="F:DNA binding"/>
    <property type="evidence" value="ECO:0007669"/>
    <property type="project" value="UniProtKB-KW"/>
</dbReference>
<dbReference type="Pfam" id="PF08220">
    <property type="entry name" value="HTH_DeoR"/>
    <property type="match status" value="1"/>
</dbReference>
<dbReference type="SMART" id="SM00420">
    <property type="entry name" value="HTH_DEOR"/>
    <property type="match status" value="1"/>
</dbReference>
<dbReference type="Gene3D" id="3.40.50.1360">
    <property type="match status" value="1"/>
</dbReference>
<dbReference type="InterPro" id="IPR001034">
    <property type="entry name" value="DeoR_HTH"/>
</dbReference>
<dbReference type="InterPro" id="IPR014036">
    <property type="entry name" value="DeoR-like_C"/>
</dbReference>
<proteinExistence type="predicted"/>
<dbReference type="InterPro" id="IPR036388">
    <property type="entry name" value="WH-like_DNA-bd_sf"/>
</dbReference>
<keyword evidence="4" id="KW-0804">Transcription</keyword>
<gene>
    <name evidence="7" type="ORF">GCM10022215_14250</name>
</gene>
<evidence type="ECO:0000256" key="4">
    <source>
        <dbReference type="ARBA" id="ARBA00023163"/>
    </source>
</evidence>
<evidence type="ECO:0000313" key="8">
    <source>
        <dbReference type="Proteomes" id="UP001501495"/>
    </source>
</evidence>
<name>A0ABP7XG70_9ACTN</name>
<evidence type="ECO:0000259" key="6">
    <source>
        <dbReference type="PROSITE" id="PS51000"/>
    </source>
</evidence>
<comment type="function">
    <text evidence="5">Repressor of the lactose catabolism operon. Galactose-6-phosphate is the inducer.</text>
</comment>